<proteinExistence type="predicted"/>
<reference evidence="2" key="1">
    <citation type="journal article" date="2020" name="mSystems">
        <title>Genome- and Community-Level Interaction Insights into Carbon Utilization and Element Cycling Functions of Hydrothermarchaeota in Hydrothermal Sediment.</title>
        <authorList>
            <person name="Zhou Z."/>
            <person name="Liu Y."/>
            <person name="Xu W."/>
            <person name="Pan J."/>
            <person name="Luo Z.H."/>
            <person name="Li M."/>
        </authorList>
    </citation>
    <scope>NUCLEOTIDE SEQUENCE [LARGE SCALE GENOMIC DNA]</scope>
    <source>
        <strain evidence="2">SpSt-1179</strain>
    </source>
</reference>
<feature type="domain" description="AraC effector-binding" evidence="1">
    <location>
        <begin position="5"/>
        <end position="153"/>
    </location>
</feature>
<dbReference type="Pfam" id="PF06445">
    <property type="entry name" value="GyrI-like"/>
    <property type="match status" value="1"/>
</dbReference>
<dbReference type="Proteomes" id="UP000886198">
    <property type="component" value="Unassembled WGS sequence"/>
</dbReference>
<dbReference type="SUPFAM" id="SSF55136">
    <property type="entry name" value="Probable bacterial effector-binding domain"/>
    <property type="match status" value="1"/>
</dbReference>
<evidence type="ECO:0000313" key="2">
    <source>
        <dbReference type="EMBL" id="HDP78235.1"/>
    </source>
</evidence>
<protein>
    <submittedName>
        <fullName evidence="2">AraC family transcriptional regulator</fullName>
    </submittedName>
</protein>
<dbReference type="SMART" id="SM00871">
    <property type="entry name" value="AraC_E_bind"/>
    <property type="match status" value="1"/>
</dbReference>
<sequence length="156" mass="17427">MPRLTAIELLKRSASLTLVVRTKTSVQNLPSLIGKCYGEIGAYLNEMGESPADIPFVAYHNMDMQNLDVEIGFPVSSDLPGKGDIIQSCIPEGLSVFTVYMGPYSQMETVYSEMAEWISKNGYVPTGTVYEYYYNGPDFPEEQHLTKIVMPLKKPE</sequence>
<dbReference type="InterPro" id="IPR029442">
    <property type="entry name" value="GyrI-like"/>
</dbReference>
<name>A0A7C1CW34_9BACT</name>
<dbReference type="InterPro" id="IPR011256">
    <property type="entry name" value="Reg_factor_effector_dom_sf"/>
</dbReference>
<accession>A0A7C1CW34</accession>
<evidence type="ECO:0000259" key="1">
    <source>
        <dbReference type="SMART" id="SM00871"/>
    </source>
</evidence>
<dbReference type="EMBL" id="DSBT01000254">
    <property type="protein sequence ID" value="HDP78235.1"/>
    <property type="molecule type" value="Genomic_DNA"/>
</dbReference>
<dbReference type="Gene3D" id="3.20.80.10">
    <property type="entry name" value="Regulatory factor, effector binding domain"/>
    <property type="match status" value="1"/>
</dbReference>
<organism evidence="2">
    <name type="scientific">Mesotoga infera</name>
    <dbReference type="NCBI Taxonomy" id="1236046"/>
    <lineage>
        <taxon>Bacteria</taxon>
        <taxon>Thermotogati</taxon>
        <taxon>Thermotogota</taxon>
        <taxon>Thermotogae</taxon>
        <taxon>Kosmotogales</taxon>
        <taxon>Kosmotogaceae</taxon>
        <taxon>Mesotoga</taxon>
    </lineage>
</organism>
<dbReference type="InterPro" id="IPR010499">
    <property type="entry name" value="AraC_E-bd"/>
</dbReference>
<comment type="caution">
    <text evidence="2">The sequence shown here is derived from an EMBL/GenBank/DDBJ whole genome shotgun (WGS) entry which is preliminary data.</text>
</comment>
<gene>
    <name evidence="2" type="ORF">ENN47_08650</name>
</gene>
<dbReference type="AlphaFoldDB" id="A0A7C1CW34"/>